<dbReference type="InterPro" id="IPR051200">
    <property type="entry name" value="Host-pathogen_enzymatic-act"/>
</dbReference>
<keyword evidence="2" id="KW-0812">Transmembrane</keyword>
<name>A0A366B0E2_9FLAO</name>
<evidence type="ECO:0000313" key="4">
    <source>
        <dbReference type="EMBL" id="RBN50579.1"/>
    </source>
</evidence>
<sequence length="376" mass="41152">MQVWFRLFHYGKNSKINLNNKKMKNLVVLKKFQIMVVLVVAGLIIGSCNNPKKTMQLAKVYVANEDGGSISVINLQDSTKNTEISISDSSGMMFMAHNVQVAPDGKSVWVTAIPMDSTATNQLIVIDPNTNSIKKRIELGKDLHLAHVVLDNKSEYAYATANETNQIFQVDAKTYKITQKFELGKGYLPHGFRHQNGKLYVANMDAKSMSIITISDGTITDIPLGGVAVQVATTQDEKFIFASLYDTKEVVNYDIKNAQITRIKLPNDAQGPIQLYATPDSKLLYVADQGETMGRPVSNKVFVIDITSNKVIKTITVGNKAHGVVISKDGKTVYVTNSGDNTVSVIEVATQKVINTIAVGKKPNGISYLSETGGME</sequence>
<evidence type="ECO:0000259" key="3">
    <source>
        <dbReference type="Pfam" id="PF21783"/>
    </source>
</evidence>
<keyword evidence="2" id="KW-1133">Transmembrane helix</keyword>
<dbReference type="PANTHER" id="PTHR47197:SF3">
    <property type="entry name" value="DIHYDRO-HEME D1 DEHYDROGENASE"/>
    <property type="match status" value="1"/>
</dbReference>
<feature type="domain" description="YNCE-like beta-propeller" evidence="3">
    <location>
        <begin position="58"/>
        <end position="369"/>
    </location>
</feature>
<evidence type="ECO:0000256" key="2">
    <source>
        <dbReference type="SAM" id="Phobius"/>
    </source>
</evidence>
<dbReference type="InterPro" id="IPR011045">
    <property type="entry name" value="N2O_reductase_N"/>
</dbReference>
<accession>A0A366B0E2</accession>
<keyword evidence="2" id="KW-0472">Membrane</keyword>
<feature type="transmembrane region" description="Helical" evidence="2">
    <location>
        <begin position="28"/>
        <end position="46"/>
    </location>
</feature>
<protein>
    <recommendedName>
        <fullName evidence="3">YNCE-like beta-propeller domain-containing protein</fullName>
    </recommendedName>
</protein>
<dbReference type="Proteomes" id="UP000253676">
    <property type="component" value="Unassembled WGS sequence"/>
</dbReference>
<evidence type="ECO:0000256" key="1">
    <source>
        <dbReference type="ARBA" id="ARBA00022729"/>
    </source>
</evidence>
<evidence type="ECO:0000313" key="5">
    <source>
        <dbReference type="Proteomes" id="UP000253676"/>
    </source>
</evidence>
<keyword evidence="1" id="KW-0732">Signal</keyword>
<reference evidence="4 5" key="1">
    <citation type="submission" date="2018-07" db="EMBL/GenBank/DDBJ databases">
        <title>Complete genome sequence of Flavobacterium psychrolimnae LMG 22018.</title>
        <authorList>
            <person name="Kim D.-U."/>
        </authorList>
    </citation>
    <scope>NUCLEOTIDE SEQUENCE [LARGE SCALE GENOMIC DNA]</scope>
    <source>
        <strain evidence="4 5">LMG 22018</strain>
    </source>
</reference>
<dbReference type="EMBL" id="QNUX01000005">
    <property type="protein sequence ID" value="RBN50579.1"/>
    <property type="molecule type" value="Genomic_DNA"/>
</dbReference>
<dbReference type="SUPFAM" id="SSF50974">
    <property type="entry name" value="Nitrous oxide reductase, N-terminal domain"/>
    <property type="match status" value="1"/>
</dbReference>
<dbReference type="Pfam" id="PF21783">
    <property type="entry name" value="YNCE"/>
    <property type="match status" value="1"/>
</dbReference>
<keyword evidence="5" id="KW-1185">Reference proteome</keyword>
<dbReference type="InterPro" id="IPR015943">
    <property type="entry name" value="WD40/YVTN_repeat-like_dom_sf"/>
</dbReference>
<dbReference type="AlphaFoldDB" id="A0A366B0E2"/>
<dbReference type="Gene3D" id="2.130.10.10">
    <property type="entry name" value="YVTN repeat-like/Quinoprotein amine dehydrogenase"/>
    <property type="match status" value="2"/>
</dbReference>
<dbReference type="InterPro" id="IPR048433">
    <property type="entry name" value="YNCE-like_beta-prop"/>
</dbReference>
<organism evidence="4 5">
    <name type="scientific">Flavobacterium psychrolimnae</name>
    <dbReference type="NCBI Taxonomy" id="249351"/>
    <lineage>
        <taxon>Bacteria</taxon>
        <taxon>Pseudomonadati</taxon>
        <taxon>Bacteroidota</taxon>
        <taxon>Flavobacteriia</taxon>
        <taxon>Flavobacteriales</taxon>
        <taxon>Flavobacteriaceae</taxon>
        <taxon>Flavobacterium</taxon>
    </lineage>
</organism>
<dbReference type="NCBIfam" id="TIGR02276">
    <property type="entry name" value="beta_rpt_yvtn"/>
    <property type="match status" value="1"/>
</dbReference>
<proteinExistence type="predicted"/>
<dbReference type="PANTHER" id="PTHR47197">
    <property type="entry name" value="PROTEIN NIRF"/>
    <property type="match status" value="1"/>
</dbReference>
<dbReference type="InterPro" id="IPR011964">
    <property type="entry name" value="YVTN_b-propeller_repeat"/>
</dbReference>
<comment type="caution">
    <text evidence="4">The sequence shown here is derived from an EMBL/GenBank/DDBJ whole genome shotgun (WGS) entry which is preliminary data.</text>
</comment>
<gene>
    <name evidence="4" type="ORF">DR980_06665</name>
</gene>